<dbReference type="AlphaFoldDB" id="A0A0G4IC25"/>
<proteinExistence type="predicted"/>
<dbReference type="InterPro" id="IPR006694">
    <property type="entry name" value="Fatty_acid_hydroxylase"/>
</dbReference>
<accession>A0A0G4IC25</accession>
<dbReference type="GO" id="GO:0016020">
    <property type="term" value="C:membrane"/>
    <property type="evidence" value="ECO:0007669"/>
    <property type="project" value="UniProtKB-SubCell"/>
</dbReference>
<gene>
    <name evidence="7" type="ORF">Cvel_13022</name>
</gene>
<evidence type="ECO:0000256" key="4">
    <source>
        <dbReference type="ARBA" id="ARBA00023136"/>
    </source>
</evidence>
<feature type="transmembrane region" description="Helical" evidence="5">
    <location>
        <begin position="42"/>
        <end position="59"/>
    </location>
</feature>
<dbReference type="PhylomeDB" id="A0A0G4IC25"/>
<dbReference type="GO" id="GO:0005506">
    <property type="term" value="F:iron ion binding"/>
    <property type="evidence" value="ECO:0007669"/>
    <property type="project" value="InterPro"/>
</dbReference>
<evidence type="ECO:0000256" key="2">
    <source>
        <dbReference type="ARBA" id="ARBA00022692"/>
    </source>
</evidence>
<comment type="subcellular location">
    <subcellularLocation>
        <location evidence="1">Membrane</location>
    </subcellularLocation>
</comment>
<evidence type="ECO:0000313" key="7">
    <source>
        <dbReference type="EMBL" id="CEM54757.1"/>
    </source>
</evidence>
<evidence type="ECO:0000259" key="6">
    <source>
        <dbReference type="Pfam" id="PF04116"/>
    </source>
</evidence>
<evidence type="ECO:0000256" key="3">
    <source>
        <dbReference type="ARBA" id="ARBA00022989"/>
    </source>
</evidence>
<dbReference type="Pfam" id="PF04116">
    <property type="entry name" value="FA_hydroxylase"/>
    <property type="match status" value="1"/>
</dbReference>
<keyword evidence="4 5" id="KW-0472">Membrane</keyword>
<dbReference type="GO" id="GO:0008610">
    <property type="term" value="P:lipid biosynthetic process"/>
    <property type="evidence" value="ECO:0007669"/>
    <property type="project" value="InterPro"/>
</dbReference>
<organism evidence="7">
    <name type="scientific">Chromera velia CCMP2878</name>
    <dbReference type="NCBI Taxonomy" id="1169474"/>
    <lineage>
        <taxon>Eukaryota</taxon>
        <taxon>Sar</taxon>
        <taxon>Alveolata</taxon>
        <taxon>Colpodellida</taxon>
        <taxon>Chromeraceae</taxon>
        <taxon>Chromera</taxon>
    </lineage>
</organism>
<protein>
    <recommendedName>
        <fullName evidence="6">Fatty acid hydroxylase domain-containing protein</fullName>
    </recommendedName>
</protein>
<dbReference type="PANTHER" id="PTHR11863">
    <property type="entry name" value="STEROL DESATURASE"/>
    <property type="match status" value="1"/>
</dbReference>
<dbReference type="GO" id="GO:0016491">
    <property type="term" value="F:oxidoreductase activity"/>
    <property type="evidence" value="ECO:0007669"/>
    <property type="project" value="InterPro"/>
</dbReference>
<feature type="transmembrane region" description="Helical" evidence="5">
    <location>
        <begin position="248"/>
        <end position="274"/>
    </location>
</feature>
<feature type="domain" description="Fatty acid hydroxylase" evidence="6">
    <location>
        <begin position="198"/>
        <end position="330"/>
    </location>
</feature>
<evidence type="ECO:0000256" key="1">
    <source>
        <dbReference type="ARBA" id="ARBA00004370"/>
    </source>
</evidence>
<feature type="transmembrane region" description="Helical" evidence="5">
    <location>
        <begin position="104"/>
        <end position="130"/>
    </location>
</feature>
<dbReference type="EMBL" id="CDMZ01005814">
    <property type="protein sequence ID" value="CEM54757.1"/>
    <property type="molecule type" value="Genomic_DNA"/>
</dbReference>
<keyword evidence="3 5" id="KW-1133">Transmembrane helix</keyword>
<dbReference type="VEuPathDB" id="CryptoDB:Cvel_13022"/>
<keyword evidence="2 5" id="KW-0812">Transmembrane</keyword>
<sequence>MTAAQTQTAVLQPASNISTTKHSEVKGVESKETGSSIRSSKAFLCCVIVFFHIAPLLIARNDIPFLDRLTEKAAASSPAWLLSVNSSLEQGWQWMLSTFAPFQISFYLSVLVHQTVYFLLCGPGFVLQFFKAARDFKIQKDKPETFELQWKCFKTVLFQQLVIQTPMISGTYMFTQMFNIPYEWSRLPKWYQFGAALLGCAVIEDTWHYFVHRLMHHKSLYKYVHKIHHEFQAPFGMQAEYAHPLETVVLGIGFFLGVLVYCTHFSFLWCWMAFRLMETIEVHSGYDHLVLSPLHILPFYGGAKFHDFHHMNFVGNYSSSFTWWDELLETDSQFRAHEEKLRLKQSAGKERGEKDLVVKASMASESGNKKLRSD</sequence>
<reference evidence="7" key="1">
    <citation type="submission" date="2014-11" db="EMBL/GenBank/DDBJ databases">
        <authorList>
            <person name="Otto D Thomas"/>
            <person name="Naeem Raeece"/>
        </authorList>
    </citation>
    <scope>NUCLEOTIDE SEQUENCE</scope>
</reference>
<name>A0A0G4IC25_9ALVE</name>
<dbReference type="InterPro" id="IPR050307">
    <property type="entry name" value="Sterol_Desaturase_Related"/>
</dbReference>
<evidence type="ECO:0000256" key="5">
    <source>
        <dbReference type="SAM" id="Phobius"/>
    </source>
</evidence>